<evidence type="ECO:0000259" key="5">
    <source>
        <dbReference type="Pfam" id="PF08479"/>
    </source>
</evidence>
<dbReference type="InterPro" id="IPR005565">
    <property type="entry name" value="Hemolysn_activator_HlyB_C"/>
</dbReference>
<feature type="domain" description="Haemolysin activator HlyB C-terminal" evidence="4">
    <location>
        <begin position="154"/>
        <end position="473"/>
    </location>
</feature>
<reference evidence="6 7" key="1">
    <citation type="submission" date="2018-05" db="EMBL/GenBank/DDBJ databases">
        <title>Rhodoferax soyangensis sp.nov., isolated from an oligotrophic freshwater lake.</title>
        <authorList>
            <person name="Park M."/>
        </authorList>
    </citation>
    <scope>NUCLEOTIDE SEQUENCE [LARGE SCALE GENOMIC DNA]</scope>
    <source>
        <strain evidence="6 7">IMCC26218</strain>
    </source>
</reference>
<evidence type="ECO:0000256" key="1">
    <source>
        <dbReference type="ARBA" id="ARBA00022452"/>
    </source>
</evidence>
<keyword evidence="1" id="KW-1134">Transmembrane beta strand</keyword>
<dbReference type="RefSeq" id="WP_117179184.1">
    <property type="nucleotide sequence ID" value="NZ_QFZK01000012.1"/>
</dbReference>
<dbReference type="Gene3D" id="3.10.20.310">
    <property type="entry name" value="membrane protein fhac"/>
    <property type="match status" value="1"/>
</dbReference>
<keyword evidence="2" id="KW-0812">Transmembrane</keyword>
<dbReference type="OrthoDB" id="5664954at2"/>
<dbReference type="InterPro" id="IPR051544">
    <property type="entry name" value="TPS_OM_transporter"/>
</dbReference>
<dbReference type="Pfam" id="PF03865">
    <property type="entry name" value="ShlB"/>
    <property type="match status" value="1"/>
</dbReference>
<dbReference type="Pfam" id="PF08479">
    <property type="entry name" value="POTRA_2"/>
    <property type="match status" value="1"/>
</dbReference>
<name>A0A3E1R8U0_9BURK</name>
<dbReference type="InterPro" id="IPR013686">
    <property type="entry name" value="Polypept-transport_assoc_ShlB"/>
</dbReference>
<organism evidence="6 7">
    <name type="scientific">Rhodoferax lacus</name>
    <dbReference type="NCBI Taxonomy" id="2184758"/>
    <lineage>
        <taxon>Bacteria</taxon>
        <taxon>Pseudomonadati</taxon>
        <taxon>Pseudomonadota</taxon>
        <taxon>Betaproteobacteria</taxon>
        <taxon>Burkholderiales</taxon>
        <taxon>Comamonadaceae</taxon>
        <taxon>Rhodoferax</taxon>
    </lineage>
</organism>
<dbReference type="GO" id="GO:0008320">
    <property type="term" value="F:protein transmembrane transporter activity"/>
    <property type="evidence" value="ECO:0007669"/>
    <property type="project" value="TreeGrafter"/>
</dbReference>
<sequence>MALAQPAAHAQDAARFDVFEYRVEGVTLLPVAAVERAVYPFLGEQKTLADVEGARTALEKMYHDAGYLTVVVSIPQQKVQNAEVALAVTEAPVGRLRVVESQYFSLGEIRARVPELAEGNVPQFDEMQDQLATLNRGSDRRVTPVLRPGKEAGTVEVDLKVQDQLPLHGSVELNDRHSEGTTPTHASASIHWDNLWDAQHSLGLTLQGVPEQPSESRVLSVNYNWPQRNGNMLALYAVHSASDVAISEGINTLGAGDIYGLRYIANLPGSSSLFHSATFGVDYKDFNQTVAQLGSGSFNTPITYMPLYAGWDGSFSGKDRESRLGVSFNFHVMGLAGTEQQFADKRFKGRPNYSYLKGSFSHKEMWQEGWSAQVRGNWQFAGQALVSNEQFSIGGVDTVRGYYDSAASGETGMALSLEASSPNLLRGPAASDAPTYVNDVRLLAFVDQGSVTVVDPLFATSRYDLTSYGLGLRASGARGLSITLDWAIAQSQIGKTQQGDSRLHFRLAQEW</sequence>
<feature type="domain" description="Polypeptide-transport-associated ShlB-type" evidence="5">
    <location>
        <begin position="16"/>
        <end position="90"/>
    </location>
</feature>
<gene>
    <name evidence="6" type="ORF">DIC66_16450</name>
</gene>
<dbReference type="AlphaFoldDB" id="A0A3E1R8U0"/>
<dbReference type="Gene3D" id="2.40.160.50">
    <property type="entry name" value="membrane protein fhac: a member of the omp85/tpsb transporter family"/>
    <property type="match status" value="1"/>
</dbReference>
<keyword evidence="3" id="KW-0998">Cell outer membrane</keyword>
<proteinExistence type="predicted"/>
<protein>
    <submittedName>
        <fullName evidence="6">ShlB/FhaC/HecB family hemolysin secretion/activation protein</fullName>
    </submittedName>
</protein>
<dbReference type="PANTHER" id="PTHR34597:SF6">
    <property type="entry name" value="BLR6126 PROTEIN"/>
    <property type="match status" value="1"/>
</dbReference>
<dbReference type="EMBL" id="QFZK01000012">
    <property type="protein sequence ID" value="RFO95778.1"/>
    <property type="molecule type" value="Genomic_DNA"/>
</dbReference>
<accession>A0A3E1R8U0</accession>
<evidence type="ECO:0000259" key="4">
    <source>
        <dbReference type="Pfam" id="PF03865"/>
    </source>
</evidence>
<dbReference type="PANTHER" id="PTHR34597">
    <property type="entry name" value="SLR1661 PROTEIN"/>
    <property type="match status" value="1"/>
</dbReference>
<keyword evidence="7" id="KW-1185">Reference proteome</keyword>
<evidence type="ECO:0000256" key="3">
    <source>
        <dbReference type="ARBA" id="ARBA00023237"/>
    </source>
</evidence>
<evidence type="ECO:0000256" key="2">
    <source>
        <dbReference type="ARBA" id="ARBA00022692"/>
    </source>
</evidence>
<keyword evidence="1" id="KW-0472">Membrane</keyword>
<evidence type="ECO:0000313" key="7">
    <source>
        <dbReference type="Proteomes" id="UP000260665"/>
    </source>
</evidence>
<dbReference type="GO" id="GO:0098046">
    <property type="term" value="C:type V protein secretion system complex"/>
    <property type="evidence" value="ECO:0007669"/>
    <property type="project" value="TreeGrafter"/>
</dbReference>
<dbReference type="Proteomes" id="UP000260665">
    <property type="component" value="Unassembled WGS sequence"/>
</dbReference>
<dbReference type="GO" id="GO:0046819">
    <property type="term" value="P:protein secretion by the type V secretion system"/>
    <property type="evidence" value="ECO:0007669"/>
    <property type="project" value="TreeGrafter"/>
</dbReference>
<evidence type="ECO:0000313" key="6">
    <source>
        <dbReference type="EMBL" id="RFO95778.1"/>
    </source>
</evidence>
<comment type="caution">
    <text evidence="6">The sequence shown here is derived from an EMBL/GenBank/DDBJ whole genome shotgun (WGS) entry which is preliminary data.</text>
</comment>